<gene>
    <name evidence="6" type="ORF">SAMN05421547_116136</name>
</gene>
<dbReference type="PANTHER" id="PTHR30417">
    <property type="entry name" value="N-ACETYLMURAMOYL-L-ALANINE AMIDASE AMID"/>
    <property type="match status" value="1"/>
</dbReference>
<dbReference type="GeneID" id="94694468"/>
<sequence>MKVIENGLLVDRNVEVKIFPSIQHGDLLKVNSIVLHRTNSPTAASVLNSYKAGQKTGAHFLVGKDGKIHQTANLKRVCWHVGILQVRCLNESNCETADFENINALLHQKGMGFGQRVRKVSEHEKQKPYPLRYPVNAESLGIEVVGMFQRHTQDYEVPTQAQLYQTQWLVRLLVGIYGLRILSDVYAHGAIARKQPAEGSQLLRYIFSGA</sequence>
<dbReference type="InterPro" id="IPR002502">
    <property type="entry name" value="Amidase_domain"/>
</dbReference>
<feature type="domain" description="N-acetylmuramoyl-L-alanine amidase" evidence="5">
    <location>
        <begin position="20"/>
        <end position="199"/>
    </location>
</feature>
<protein>
    <recommendedName>
        <fullName evidence="2">N-acetylmuramoyl-L-alanine amidase</fullName>
        <ecNumber evidence="2">3.5.1.28</ecNumber>
    </recommendedName>
</protein>
<dbReference type="GO" id="GO:0009253">
    <property type="term" value="P:peptidoglycan catabolic process"/>
    <property type="evidence" value="ECO:0007669"/>
    <property type="project" value="InterPro"/>
</dbReference>
<dbReference type="SUPFAM" id="SSF55846">
    <property type="entry name" value="N-acetylmuramoyl-L-alanine amidase-like"/>
    <property type="match status" value="1"/>
</dbReference>
<dbReference type="InterPro" id="IPR036505">
    <property type="entry name" value="Amidase/PGRP_sf"/>
</dbReference>
<dbReference type="GO" id="GO:0009254">
    <property type="term" value="P:peptidoglycan turnover"/>
    <property type="evidence" value="ECO:0007669"/>
    <property type="project" value="TreeGrafter"/>
</dbReference>
<evidence type="ECO:0000259" key="5">
    <source>
        <dbReference type="SMART" id="SM00644"/>
    </source>
</evidence>
<organism evidence="6 7">
    <name type="scientific">Delftia lacustris</name>
    <dbReference type="NCBI Taxonomy" id="558537"/>
    <lineage>
        <taxon>Bacteria</taxon>
        <taxon>Pseudomonadati</taxon>
        <taxon>Pseudomonadota</taxon>
        <taxon>Betaproteobacteria</taxon>
        <taxon>Burkholderiales</taxon>
        <taxon>Comamonadaceae</taxon>
        <taxon>Delftia</taxon>
    </lineage>
</organism>
<dbReference type="SMART" id="SM00644">
    <property type="entry name" value="Ami_2"/>
    <property type="match status" value="1"/>
</dbReference>
<evidence type="ECO:0000313" key="7">
    <source>
        <dbReference type="Proteomes" id="UP000183417"/>
    </source>
</evidence>
<dbReference type="Pfam" id="PF01510">
    <property type="entry name" value="Amidase_2"/>
    <property type="match status" value="1"/>
</dbReference>
<dbReference type="GO" id="GO:0008745">
    <property type="term" value="F:N-acetylmuramoyl-L-alanine amidase activity"/>
    <property type="evidence" value="ECO:0007669"/>
    <property type="project" value="UniProtKB-EC"/>
</dbReference>
<dbReference type="Gene3D" id="3.40.80.10">
    <property type="entry name" value="Peptidoglycan recognition protein-like"/>
    <property type="match status" value="1"/>
</dbReference>
<keyword evidence="4" id="KW-0961">Cell wall biogenesis/degradation</keyword>
<dbReference type="EMBL" id="FNPE01000016">
    <property type="protein sequence ID" value="SDZ28332.1"/>
    <property type="molecule type" value="Genomic_DNA"/>
</dbReference>
<evidence type="ECO:0000256" key="4">
    <source>
        <dbReference type="ARBA" id="ARBA00023316"/>
    </source>
</evidence>
<evidence type="ECO:0000256" key="2">
    <source>
        <dbReference type="ARBA" id="ARBA00011901"/>
    </source>
</evidence>
<dbReference type="Proteomes" id="UP000183417">
    <property type="component" value="Unassembled WGS sequence"/>
</dbReference>
<accession>A0A1H3RRJ7</accession>
<dbReference type="EC" id="3.5.1.28" evidence="2"/>
<dbReference type="RefSeq" id="WP_043790601.1">
    <property type="nucleotide sequence ID" value="NZ_CP141274.1"/>
</dbReference>
<proteinExistence type="predicted"/>
<keyword evidence="3" id="KW-0378">Hydrolase</keyword>
<name>A0A1H3RRJ7_9BURK</name>
<evidence type="ECO:0000313" key="6">
    <source>
        <dbReference type="EMBL" id="SDZ28332.1"/>
    </source>
</evidence>
<reference evidence="6 7" key="1">
    <citation type="submission" date="2016-10" db="EMBL/GenBank/DDBJ databases">
        <authorList>
            <person name="de Groot N.N."/>
        </authorList>
    </citation>
    <scope>NUCLEOTIDE SEQUENCE [LARGE SCALE GENOMIC DNA]</scope>
    <source>
        <strain evidence="6 7">LMG 24775</strain>
    </source>
</reference>
<dbReference type="GO" id="GO:0071555">
    <property type="term" value="P:cell wall organization"/>
    <property type="evidence" value="ECO:0007669"/>
    <property type="project" value="UniProtKB-KW"/>
</dbReference>
<evidence type="ECO:0000256" key="3">
    <source>
        <dbReference type="ARBA" id="ARBA00022801"/>
    </source>
</evidence>
<dbReference type="InterPro" id="IPR051206">
    <property type="entry name" value="NAMLAA_amidase_2"/>
</dbReference>
<dbReference type="PANTHER" id="PTHR30417:SF1">
    <property type="entry name" value="N-ACETYLMURAMOYL-L-ALANINE AMIDASE AMID"/>
    <property type="match status" value="1"/>
</dbReference>
<evidence type="ECO:0000256" key="1">
    <source>
        <dbReference type="ARBA" id="ARBA00001561"/>
    </source>
</evidence>
<dbReference type="CDD" id="cd06583">
    <property type="entry name" value="PGRP"/>
    <property type="match status" value="1"/>
</dbReference>
<dbReference type="AlphaFoldDB" id="A0A1H3RRJ7"/>
<comment type="catalytic activity">
    <reaction evidence="1">
        <text>Hydrolyzes the link between N-acetylmuramoyl residues and L-amino acid residues in certain cell-wall glycopeptides.</text>
        <dbReference type="EC" id="3.5.1.28"/>
    </reaction>
</comment>